<dbReference type="EMBL" id="LT629692">
    <property type="protein sequence ID" value="SDH33612.1"/>
    <property type="molecule type" value="Genomic_DNA"/>
</dbReference>
<keyword evidence="1" id="KW-1133">Transmembrane helix</keyword>
<dbReference type="STRING" id="370764.SAMN04489810_2834"/>
<protein>
    <submittedName>
        <fullName evidence="2">Uncharacterized protein</fullName>
    </submittedName>
</protein>
<gene>
    <name evidence="2" type="ORF">SAMN04489810_2834</name>
</gene>
<evidence type="ECO:0000313" key="2">
    <source>
        <dbReference type="EMBL" id="SDH33612.1"/>
    </source>
</evidence>
<keyword evidence="1" id="KW-0472">Membrane</keyword>
<proteinExistence type="predicted"/>
<sequence>MTIAVGESSAAADVPDKSATVAFPDVADGVSPMVILVIVDGVLLVAATILLIVLLARRRRGSTT</sequence>
<evidence type="ECO:0000256" key="1">
    <source>
        <dbReference type="SAM" id="Phobius"/>
    </source>
</evidence>
<dbReference type="Proteomes" id="UP000199009">
    <property type="component" value="Chromosome I"/>
</dbReference>
<organism evidence="2 3">
    <name type="scientific">Microbacterium pygmaeum</name>
    <dbReference type="NCBI Taxonomy" id="370764"/>
    <lineage>
        <taxon>Bacteria</taxon>
        <taxon>Bacillati</taxon>
        <taxon>Actinomycetota</taxon>
        <taxon>Actinomycetes</taxon>
        <taxon>Micrococcales</taxon>
        <taxon>Microbacteriaceae</taxon>
        <taxon>Microbacterium</taxon>
    </lineage>
</organism>
<evidence type="ECO:0000313" key="3">
    <source>
        <dbReference type="Proteomes" id="UP000199009"/>
    </source>
</evidence>
<feature type="transmembrane region" description="Helical" evidence="1">
    <location>
        <begin position="33"/>
        <end position="56"/>
    </location>
</feature>
<keyword evidence="1" id="KW-0812">Transmembrane</keyword>
<accession>A0A1G8BK62</accession>
<keyword evidence="3" id="KW-1185">Reference proteome</keyword>
<name>A0A1G8BK62_9MICO</name>
<reference evidence="2 3" key="1">
    <citation type="submission" date="2016-10" db="EMBL/GenBank/DDBJ databases">
        <authorList>
            <person name="de Groot N.N."/>
        </authorList>
    </citation>
    <scope>NUCLEOTIDE SEQUENCE [LARGE SCALE GENOMIC DNA]</scope>
    <source>
        <strain evidence="2 3">DSM 23142</strain>
    </source>
</reference>
<dbReference type="AlphaFoldDB" id="A0A1G8BK62"/>
<dbReference type="RefSeq" id="WP_091491444.1">
    <property type="nucleotide sequence ID" value="NZ_LT629692.1"/>
</dbReference>